<accession>A0ABX6HR81</accession>
<proteinExistence type="inferred from homology"/>
<dbReference type="SUPFAM" id="SSF55031">
    <property type="entry name" value="Bacterial exopeptidase dimerisation domain"/>
    <property type="match status" value="1"/>
</dbReference>
<dbReference type="RefSeq" id="WP_052240720.1">
    <property type="nucleotide sequence ID" value="NZ_CP047385.1"/>
</dbReference>
<dbReference type="SUPFAM" id="SSF53187">
    <property type="entry name" value="Zn-dependent exopeptidases"/>
    <property type="match status" value="1"/>
</dbReference>
<comment type="cofactor">
    <cofactor evidence="1">
        <name>Mn(2+)</name>
        <dbReference type="ChEBI" id="CHEBI:29035"/>
    </cofactor>
</comment>
<dbReference type="CDD" id="cd03884">
    <property type="entry name" value="M20_bAS"/>
    <property type="match status" value="1"/>
</dbReference>
<organism evidence="8 9">
    <name type="scientific">Pandoraea fibrosis</name>
    <dbReference type="NCBI Taxonomy" id="1891094"/>
    <lineage>
        <taxon>Bacteria</taxon>
        <taxon>Pseudomonadati</taxon>
        <taxon>Pseudomonadota</taxon>
        <taxon>Betaproteobacteria</taxon>
        <taxon>Burkholderiales</taxon>
        <taxon>Burkholderiaceae</taxon>
        <taxon>Pandoraea</taxon>
    </lineage>
</organism>
<reference evidence="8 9" key="1">
    <citation type="journal article" date="2015" name="Genome Announc.">
        <title>Genome Sequences of Two Pandoraea pnomenusa Isolates Recovered 11 Months Apart from a Cystic Fibrosis Patient.</title>
        <authorList>
            <person name="Ee R."/>
            <person name="Ambrose M."/>
            <person name="Lazenby J."/>
            <person name="Williams P."/>
            <person name="Chan K.G."/>
            <person name="Roddam L."/>
        </authorList>
    </citation>
    <scope>NUCLEOTIDE SEQUENCE [LARGE SCALE GENOMIC DNA]</scope>
    <source>
        <strain evidence="8 9">6399</strain>
    </source>
</reference>
<evidence type="ECO:0000313" key="9">
    <source>
        <dbReference type="Proteomes" id="UP000035080"/>
    </source>
</evidence>
<dbReference type="InterPro" id="IPR011650">
    <property type="entry name" value="Peptidase_M20_dimer"/>
</dbReference>
<protein>
    <submittedName>
        <fullName evidence="8">Hydantoinase/carbamoylase family amidase</fullName>
        <ecNumber evidence="8">3.5.-.-</ecNumber>
    </submittedName>
</protein>
<dbReference type="InterPro" id="IPR010158">
    <property type="entry name" value="Amidase_Cbmase"/>
</dbReference>
<dbReference type="PIRSF" id="PIRSF001235">
    <property type="entry name" value="Amidase_carbamoylase"/>
    <property type="match status" value="1"/>
</dbReference>
<dbReference type="InterPro" id="IPR036264">
    <property type="entry name" value="Bact_exopeptidase_dim_dom"/>
</dbReference>
<dbReference type="Proteomes" id="UP000035080">
    <property type="component" value="Chromosome"/>
</dbReference>
<evidence type="ECO:0000256" key="2">
    <source>
        <dbReference type="ARBA" id="ARBA00006153"/>
    </source>
</evidence>
<comment type="similarity">
    <text evidence="2">Belongs to the peptidase M20 family.</text>
</comment>
<dbReference type="EC" id="3.5.-.-" evidence="8"/>
<keyword evidence="6" id="KW-0464">Manganese</keyword>
<keyword evidence="5 8" id="KW-0378">Hydrolase</keyword>
<evidence type="ECO:0000256" key="3">
    <source>
        <dbReference type="ARBA" id="ARBA00011738"/>
    </source>
</evidence>
<dbReference type="Pfam" id="PF01546">
    <property type="entry name" value="Peptidase_M20"/>
    <property type="match status" value="1"/>
</dbReference>
<dbReference type="InterPro" id="IPR002933">
    <property type="entry name" value="Peptidase_M20"/>
</dbReference>
<comment type="subunit">
    <text evidence="3">Homodimer.</text>
</comment>
<evidence type="ECO:0000256" key="4">
    <source>
        <dbReference type="ARBA" id="ARBA00022723"/>
    </source>
</evidence>
<feature type="domain" description="Peptidase M20 dimerisation" evidence="7">
    <location>
        <begin position="227"/>
        <end position="328"/>
    </location>
</feature>
<evidence type="ECO:0000256" key="6">
    <source>
        <dbReference type="ARBA" id="ARBA00023211"/>
    </source>
</evidence>
<dbReference type="NCBIfam" id="TIGR01879">
    <property type="entry name" value="hydantase"/>
    <property type="match status" value="1"/>
</dbReference>
<evidence type="ECO:0000256" key="1">
    <source>
        <dbReference type="ARBA" id="ARBA00001936"/>
    </source>
</evidence>
<dbReference type="Gene3D" id="3.30.70.360">
    <property type="match status" value="1"/>
</dbReference>
<dbReference type="PANTHER" id="PTHR32494">
    <property type="entry name" value="ALLANTOATE DEIMINASE-RELATED"/>
    <property type="match status" value="1"/>
</dbReference>
<evidence type="ECO:0000313" key="8">
    <source>
        <dbReference type="EMBL" id="QHF13371.1"/>
    </source>
</evidence>
<dbReference type="GO" id="GO:0016787">
    <property type="term" value="F:hydrolase activity"/>
    <property type="evidence" value="ECO:0007669"/>
    <property type="project" value="UniProtKB-KW"/>
</dbReference>
<keyword evidence="9" id="KW-1185">Reference proteome</keyword>
<dbReference type="EMBL" id="CP047385">
    <property type="protein sequence ID" value="QHF13371.1"/>
    <property type="molecule type" value="Genomic_DNA"/>
</dbReference>
<dbReference type="PANTHER" id="PTHR32494:SF19">
    <property type="entry name" value="ALLANTOATE DEIMINASE-RELATED"/>
    <property type="match status" value="1"/>
</dbReference>
<keyword evidence="4" id="KW-0479">Metal-binding</keyword>
<evidence type="ECO:0000256" key="5">
    <source>
        <dbReference type="ARBA" id="ARBA00022801"/>
    </source>
</evidence>
<gene>
    <name evidence="8" type="ORF">PI93_012520</name>
</gene>
<dbReference type="Gene3D" id="3.40.630.10">
    <property type="entry name" value="Zn peptidases"/>
    <property type="match status" value="1"/>
</dbReference>
<evidence type="ECO:0000259" key="7">
    <source>
        <dbReference type="Pfam" id="PF07687"/>
    </source>
</evidence>
<dbReference type="Pfam" id="PF07687">
    <property type="entry name" value="M20_dimer"/>
    <property type="match status" value="1"/>
</dbReference>
<sequence length="436" mass="46738">MSEVIQQATPNAVANVPPLNAERLWSRVETLATMTRPDVPWTRRAFSPLFTEARVWLRAEMEAAGLEVHQDAGGNLIGRMPGRSPSRAPLVTGSHCDTVVGGGRFDGIIGVLAGIEVAHTLHEQGVVLEHPFEVIDFLSEEPSDYGISCVGSRAMSGVLSAQMLDARNPEGETLADGIRRIGGDPARLSAPLRRSGETAAFVELHIEQGPVLEARGLPIGVVTNIVGIRRVQFSVHGRPDHAGTTPMDIRCDALVGAARIIDAAHRLASDASSNPHYVVATIGRIAMTPNVPNAVPGSVDMVLEVRSDNDDILAQFPEQVLASVEADLDALRVRCTSTPLSRAQPTDCTPVVMDAVERASHRLGYASMRLPSGAGHDAVYLAPTGPIGMIFIPCLNGRSHCPEEWIEPSQLLDGTRVLYETIRELDGVLARNDASR</sequence>
<name>A0ABX6HR81_9BURK</name>